<dbReference type="PANTHER" id="PTHR12419">
    <property type="entry name" value="OTU DOMAIN CONTAINING PROTEIN"/>
    <property type="match status" value="1"/>
</dbReference>
<dbReference type="PANTHER" id="PTHR12419:SF101">
    <property type="entry name" value="OTU DOMAIN-CONTAINING PROTEIN 1"/>
    <property type="match status" value="1"/>
</dbReference>
<feature type="domain" description="OTU" evidence="10">
    <location>
        <begin position="127"/>
        <end position="256"/>
    </location>
</feature>
<dbReference type="CDD" id="cd22747">
    <property type="entry name" value="OTU_OTUD1"/>
    <property type="match status" value="1"/>
</dbReference>
<dbReference type="PROSITE" id="PS50802">
    <property type="entry name" value="OTU"/>
    <property type="match status" value="1"/>
</dbReference>
<evidence type="ECO:0000256" key="9">
    <source>
        <dbReference type="SAM" id="MobiDB-lite"/>
    </source>
</evidence>
<evidence type="ECO:0000256" key="4">
    <source>
        <dbReference type="ARBA" id="ARBA00022786"/>
    </source>
</evidence>
<dbReference type="FunFam" id="3.90.70.80:FF:000010">
    <property type="entry name" value="OTU domain-containing protein 1"/>
    <property type="match status" value="1"/>
</dbReference>
<dbReference type="GO" id="GO:0070536">
    <property type="term" value="P:protein K63-linked deubiquitination"/>
    <property type="evidence" value="ECO:0007669"/>
    <property type="project" value="TreeGrafter"/>
</dbReference>
<dbReference type="InterPro" id="IPR050704">
    <property type="entry name" value="Peptidase_C85-like"/>
</dbReference>
<dbReference type="SUPFAM" id="SSF54001">
    <property type="entry name" value="Cysteine proteinases"/>
    <property type="match status" value="1"/>
</dbReference>
<organism evidence="11 12">
    <name type="scientific">Clupea harengus</name>
    <name type="common">Atlantic herring</name>
    <dbReference type="NCBI Taxonomy" id="7950"/>
    <lineage>
        <taxon>Eukaryota</taxon>
        <taxon>Metazoa</taxon>
        <taxon>Chordata</taxon>
        <taxon>Craniata</taxon>
        <taxon>Vertebrata</taxon>
        <taxon>Euteleostomi</taxon>
        <taxon>Actinopterygii</taxon>
        <taxon>Neopterygii</taxon>
        <taxon>Teleostei</taxon>
        <taxon>Clupei</taxon>
        <taxon>Clupeiformes</taxon>
        <taxon>Clupeoidei</taxon>
        <taxon>Clupeidae</taxon>
        <taxon>Clupea</taxon>
    </lineage>
</organism>
<evidence type="ECO:0000256" key="7">
    <source>
        <dbReference type="ARBA" id="ARBA00057633"/>
    </source>
</evidence>
<dbReference type="KEGG" id="char:122133640"/>
<comment type="function">
    <text evidence="7">Deubiquitinating enzyme that specifically hydrolyzes 'Lys-63'-linked polyubiquitin to monoubiquitin. Required for the stability and translation of a subset mRNAs with a high abundance of rare codons by mediating deubiquitination of 40S ribosomal protein RPS10/eS10, thereby antagonizing ZNF598-mediated 40S ubiquitination. The abundance of rare codons in mRNAs can limit the translation rate and can lead to ribosome collisions that trigger activation of ribosome quality control (RQC) pathway by ZNF598. OTUD1-mediated deubiquitination prevents activation of the RQC and subsequent dissociation of ribosomes and stimulates formation of polysomes and translation.</text>
</comment>
<feature type="region of interest" description="Disordered" evidence="9">
    <location>
        <begin position="76"/>
        <end position="98"/>
    </location>
</feature>
<keyword evidence="5" id="KW-0378">Hydrolase</keyword>
<keyword evidence="11" id="KW-1185">Reference proteome</keyword>
<protein>
    <recommendedName>
        <fullName evidence="8">OTU domain-containing protein 1</fullName>
        <ecNumber evidence="2">3.4.19.12</ecNumber>
    </recommendedName>
</protein>
<evidence type="ECO:0000256" key="5">
    <source>
        <dbReference type="ARBA" id="ARBA00022801"/>
    </source>
</evidence>
<dbReference type="EC" id="3.4.19.12" evidence="2"/>
<dbReference type="RefSeq" id="XP_042566174.1">
    <property type="nucleotide sequence ID" value="XM_042710240.1"/>
</dbReference>
<dbReference type="GeneID" id="122133640"/>
<evidence type="ECO:0000313" key="11">
    <source>
        <dbReference type="Proteomes" id="UP000515152"/>
    </source>
</evidence>
<dbReference type="AlphaFoldDB" id="A0A8M1KX58"/>
<evidence type="ECO:0000256" key="1">
    <source>
        <dbReference type="ARBA" id="ARBA00000707"/>
    </source>
</evidence>
<dbReference type="Pfam" id="PF02338">
    <property type="entry name" value="OTU"/>
    <property type="match status" value="1"/>
</dbReference>
<comment type="catalytic activity">
    <reaction evidence="1">
        <text>Thiol-dependent hydrolysis of ester, thioester, amide, peptide and isopeptide bonds formed by the C-terminal Gly of ubiquitin (a 76-residue protein attached to proteins as an intracellular targeting signal).</text>
        <dbReference type="EC" id="3.4.19.12"/>
    </reaction>
</comment>
<name>A0A8M1KX58_CLUHA</name>
<keyword evidence="4" id="KW-0833">Ubl conjugation pathway</keyword>
<keyword evidence="3" id="KW-0645">Protease</keyword>
<evidence type="ECO:0000256" key="2">
    <source>
        <dbReference type="ARBA" id="ARBA00012759"/>
    </source>
</evidence>
<evidence type="ECO:0000256" key="8">
    <source>
        <dbReference type="ARBA" id="ARBA00074858"/>
    </source>
</evidence>
<proteinExistence type="predicted"/>
<sequence length="286" mass="32756">MASFSFEDTSKPFIYRSTANIIISRLHGEEAPIHPQREFQRKHLSSENGYHYGDCAQSDLIANRLDRLWTKRDTGSNGTIDEVTGKHQDKAQTTLSPNPNVTEIDKKVICYLWEVTKQNTYLHERQKYRFQVIPDGNCLYRAVSRAAYGDQSMHKELREQTMHHIADHLEDFNSIIEGDIGEFLISASQEGVWAGYPELLAMSKFLNVNIYLTTGGSFESPTVSSMVHFLGEEDTTKPVIWLSWLSNGHYDVVLNCCVPNPEYDEWCEIMHQQKTTDEELAKSIVT</sequence>
<dbReference type="Proteomes" id="UP000515152">
    <property type="component" value="Chromosome 17"/>
</dbReference>
<dbReference type="OrthoDB" id="409956at2759"/>
<dbReference type="InterPro" id="IPR003323">
    <property type="entry name" value="OTU_dom"/>
</dbReference>
<evidence type="ECO:0000256" key="6">
    <source>
        <dbReference type="ARBA" id="ARBA00022807"/>
    </source>
</evidence>
<evidence type="ECO:0000313" key="12">
    <source>
        <dbReference type="RefSeq" id="XP_042566174.1"/>
    </source>
</evidence>
<dbReference type="Gene3D" id="3.90.70.80">
    <property type="match status" value="1"/>
</dbReference>
<dbReference type="InterPro" id="IPR047834">
    <property type="entry name" value="OTUD1_OTU"/>
</dbReference>
<dbReference type="GO" id="GO:0006508">
    <property type="term" value="P:proteolysis"/>
    <property type="evidence" value="ECO:0007669"/>
    <property type="project" value="UniProtKB-KW"/>
</dbReference>
<dbReference type="InterPro" id="IPR038765">
    <property type="entry name" value="Papain-like_cys_pep_sf"/>
</dbReference>
<keyword evidence="6" id="KW-0788">Thiol protease</keyword>
<evidence type="ECO:0000259" key="10">
    <source>
        <dbReference type="PROSITE" id="PS50802"/>
    </source>
</evidence>
<dbReference type="GO" id="GO:0004843">
    <property type="term" value="F:cysteine-type deubiquitinase activity"/>
    <property type="evidence" value="ECO:0007669"/>
    <property type="project" value="UniProtKB-EC"/>
</dbReference>
<gene>
    <name evidence="12" type="primary">LOC122133640</name>
</gene>
<reference evidence="12" key="1">
    <citation type="submission" date="2025-08" db="UniProtKB">
        <authorList>
            <consortium name="RefSeq"/>
        </authorList>
    </citation>
    <scope>IDENTIFICATION</scope>
</reference>
<evidence type="ECO:0000256" key="3">
    <source>
        <dbReference type="ARBA" id="ARBA00022670"/>
    </source>
</evidence>
<accession>A0A8M1KX58</accession>